<dbReference type="Proteomes" id="UP001233172">
    <property type="component" value="Unassembled WGS sequence"/>
</dbReference>
<dbReference type="PROSITE" id="PS50071">
    <property type="entry name" value="HOMEOBOX_2"/>
    <property type="match status" value="1"/>
</dbReference>
<feature type="DNA-binding region" description="Homeobox" evidence="3">
    <location>
        <begin position="162"/>
        <end position="208"/>
    </location>
</feature>
<evidence type="ECO:0000256" key="3">
    <source>
        <dbReference type="PROSITE-ProRule" id="PRU00108"/>
    </source>
</evidence>
<dbReference type="SMART" id="SM00389">
    <property type="entry name" value="HOX"/>
    <property type="match status" value="1"/>
</dbReference>
<keyword evidence="3 4" id="KW-0238">DNA-binding</keyword>
<evidence type="ECO:0000313" key="6">
    <source>
        <dbReference type="EMBL" id="KAK0047619.1"/>
    </source>
</evidence>
<dbReference type="PANTHER" id="PTHR46643">
    <property type="entry name" value="HOMEOBOX PROTEIN GOOSECOID-RELATED"/>
    <property type="match status" value="1"/>
</dbReference>
<dbReference type="GO" id="GO:0005634">
    <property type="term" value="C:nucleus"/>
    <property type="evidence" value="ECO:0007669"/>
    <property type="project" value="UniProtKB-SubCell"/>
</dbReference>
<comment type="caution">
    <text evidence="6">The sequence shown here is derived from an EMBL/GenBank/DDBJ whole genome shotgun (WGS) entry which is preliminary data.</text>
</comment>
<dbReference type="InterPro" id="IPR051440">
    <property type="entry name" value="Goosecoid-like_HB"/>
</dbReference>
<feature type="domain" description="Homeobox" evidence="5">
    <location>
        <begin position="160"/>
        <end position="207"/>
    </location>
</feature>
<dbReference type="InterPro" id="IPR001356">
    <property type="entry name" value="HD"/>
</dbReference>
<dbReference type="InterPro" id="IPR009057">
    <property type="entry name" value="Homeodomain-like_sf"/>
</dbReference>
<keyword evidence="3 4" id="KW-0539">Nucleus</keyword>
<comment type="similarity">
    <text evidence="2">Belongs to the paired homeobox family. Bicoid subfamily.</text>
</comment>
<dbReference type="AlphaFoldDB" id="A0AAD8B575"/>
<evidence type="ECO:0000256" key="2">
    <source>
        <dbReference type="ARBA" id="ARBA00006503"/>
    </source>
</evidence>
<evidence type="ECO:0000256" key="1">
    <source>
        <dbReference type="ARBA" id="ARBA00004123"/>
    </source>
</evidence>
<gene>
    <name evidence="6" type="ORF">Bpfe_022924</name>
</gene>
<dbReference type="CDD" id="cd00086">
    <property type="entry name" value="homeodomain"/>
    <property type="match status" value="1"/>
</dbReference>
<dbReference type="Pfam" id="PF00046">
    <property type="entry name" value="Homeodomain"/>
    <property type="match status" value="1"/>
</dbReference>
<dbReference type="SUPFAM" id="SSF46689">
    <property type="entry name" value="Homeodomain-like"/>
    <property type="match status" value="1"/>
</dbReference>
<comment type="subcellular location">
    <subcellularLocation>
        <location evidence="1 3 4">Nucleus</location>
    </subcellularLocation>
</comment>
<reference evidence="6" key="2">
    <citation type="submission" date="2023-04" db="EMBL/GenBank/DDBJ databases">
        <authorList>
            <person name="Bu L."/>
            <person name="Lu L."/>
            <person name="Laidemitt M.R."/>
            <person name="Zhang S.M."/>
            <person name="Mutuku M."/>
            <person name="Mkoji G."/>
            <person name="Steinauer M."/>
            <person name="Loker E.S."/>
        </authorList>
    </citation>
    <scope>NUCLEOTIDE SEQUENCE</scope>
    <source>
        <strain evidence="6">KasaAsao</strain>
        <tissue evidence="6">Whole Snail</tissue>
    </source>
</reference>
<evidence type="ECO:0000256" key="4">
    <source>
        <dbReference type="RuleBase" id="RU000682"/>
    </source>
</evidence>
<reference evidence="6" key="1">
    <citation type="journal article" date="2023" name="PLoS Negl. Trop. Dis.">
        <title>A genome sequence for Biomphalaria pfeifferi, the major vector snail for the human-infecting parasite Schistosoma mansoni.</title>
        <authorList>
            <person name="Bu L."/>
            <person name="Lu L."/>
            <person name="Laidemitt M.R."/>
            <person name="Zhang S.M."/>
            <person name="Mutuku M."/>
            <person name="Mkoji G."/>
            <person name="Steinauer M."/>
            <person name="Loker E.S."/>
        </authorList>
    </citation>
    <scope>NUCLEOTIDE SEQUENCE</scope>
    <source>
        <strain evidence="6">KasaAsao</strain>
    </source>
</reference>
<dbReference type="GO" id="GO:0000981">
    <property type="term" value="F:DNA-binding transcription factor activity, RNA polymerase II-specific"/>
    <property type="evidence" value="ECO:0007669"/>
    <property type="project" value="TreeGrafter"/>
</dbReference>
<protein>
    <submittedName>
        <fullName evidence="6">Homeobox protein goosecoid</fullName>
    </submittedName>
</protein>
<proteinExistence type="inferred from homology"/>
<dbReference type="GO" id="GO:0000978">
    <property type="term" value="F:RNA polymerase II cis-regulatory region sequence-specific DNA binding"/>
    <property type="evidence" value="ECO:0007669"/>
    <property type="project" value="TreeGrafter"/>
</dbReference>
<organism evidence="6 7">
    <name type="scientific">Biomphalaria pfeifferi</name>
    <name type="common">Bloodfluke planorb</name>
    <name type="synonym">Freshwater snail</name>
    <dbReference type="NCBI Taxonomy" id="112525"/>
    <lineage>
        <taxon>Eukaryota</taxon>
        <taxon>Metazoa</taxon>
        <taxon>Spiralia</taxon>
        <taxon>Lophotrochozoa</taxon>
        <taxon>Mollusca</taxon>
        <taxon>Gastropoda</taxon>
        <taxon>Heterobranchia</taxon>
        <taxon>Euthyneura</taxon>
        <taxon>Panpulmonata</taxon>
        <taxon>Hygrophila</taxon>
        <taxon>Lymnaeoidea</taxon>
        <taxon>Planorbidae</taxon>
        <taxon>Biomphalaria</taxon>
    </lineage>
</organism>
<dbReference type="PANTHER" id="PTHR46643:SF1">
    <property type="entry name" value="HOMEOBOX PROTEIN GOOSECOID-2"/>
    <property type="match status" value="1"/>
</dbReference>
<keyword evidence="7" id="KW-1185">Reference proteome</keyword>
<accession>A0AAD8B575</accession>
<dbReference type="EMBL" id="JASAOG010000148">
    <property type="protein sequence ID" value="KAK0047619.1"/>
    <property type="molecule type" value="Genomic_DNA"/>
</dbReference>
<dbReference type="Gene3D" id="1.10.10.60">
    <property type="entry name" value="Homeodomain-like"/>
    <property type="match status" value="1"/>
</dbReference>
<evidence type="ECO:0000313" key="7">
    <source>
        <dbReference type="Proteomes" id="UP001233172"/>
    </source>
</evidence>
<sequence>MLRSPERDLPPRVPPLVFDERLQKELKLKMVSDVTSRPSPFHPSAARVLDSLPFPHHLHPLTYFYGGLGLSAALTAEHLKSCQSTFSSMLAPRTVAGSPFSIDSILSRPGPVSFPAPHRPSPYFHYPGIHPHHPELLGHYPHPFSGLLSPVDLVNAGSQKRKRRHRTIFTEEQLERLEDTFQKTHYPDVMMREELANKVDLKEERVEPQRRITSTPEDTLYDADLFDTDHVWVVLTIRRDLARDVIVPNSWFNLIISPFFSLLNPSEHNFLCQNEADI</sequence>
<name>A0AAD8B575_BIOPF</name>
<keyword evidence="3 4" id="KW-0371">Homeobox</keyword>
<evidence type="ECO:0000259" key="5">
    <source>
        <dbReference type="PROSITE" id="PS50071"/>
    </source>
</evidence>